<evidence type="ECO:0000313" key="3">
    <source>
        <dbReference type="Proteomes" id="UP001148313"/>
    </source>
</evidence>
<name>A0ABT4VLA7_9HYPH</name>
<sequence>MGMFKRPGDLVGGGLLLLYTATICAVALVYPTANWDLIAYVATVLEGDGLLGHDMHAQTYAIIRNNVSDGEFLVLTADRAYRIAQHTDPDAFISMLGFYRVKLLYVEFAQFLTQATDPVTALRWVSAISAGLFGLMALSWLAGQRCLAVAPLAIIAMMATGFGDLARVATPDLFSSVFLVAGVLLYIQERGLSAGIAFVLAILARPDHLALVGVFAVMCVVIRPVSKGVILGFIAGLAASIAISRMSGHPGWWVQMWFTNVEYVPTLEGFDPAFSVLVYAKIVVQTVVRSLVEQQWPAVLLAELFVLALMLRRNFAFERRETVALASLFVAIPAKFIVFPYYDTRFFFAYLVAIAFILITVYGRQASPVFFSAPPPAPQEE</sequence>
<gene>
    <name evidence="2" type="ORF">OOZ53_09090</name>
</gene>
<proteinExistence type="predicted"/>
<keyword evidence="1" id="KW-0472">Membrane</keyword>
<organism evidence="2 3">
    <name type="scientific">Hoeflea poritis</name>
    <dbReference type="NCBI Taxonomy" id="2993659"/>
    <lineage>
        <taxon>Bacteria</taxon>
        <taxon>Pseudomonadati</taxon>
        <taxon>Pseudomonadota</taxon>
        <taxon>Alphaproteobacteria</taxon>
        <taxon>Hyphomicrobiales</taxon>
        <taxon>Rhizobiaceae</taxon>
        <taxon>Hoeflea</taxon>
    </lineage>
</organism>
<keyword evidence="1" id="KW-1133">Transmembrane helix</keyword>
<feature type="transmembrane region" description="Helical" evidence="1">
    <location>
        <begin position="347"/>
        <end position="363"/>
    </location>
</feature>
<dbReference type="RefSeq" id="WP_271089127.1">
    <property type="nucleotide sequence ID" value="NZ_JAPJZH010000004.1"/>
</dbReference>
<feature type="transmembrane region" description="Helical" evidence="1">
    <location>
        <begin position="12"/>
        <end position="30"/>
    </location>
</feature>
<feature type="transmembrane region" description="Helical" evidence="1">
    <location>
        <begin position="121"/>
        <end position="142"/>
    </location>
</feature>
<dbReference type="Proteomes" id="UP001148313">
    <property type="component" value="Unassembled WGS sequence"/>
</dbReference>
<evidence type="ECO:0000313" key="2">
    <source>
        <dbReference type="EMBL" id="MDA4845502.1"/>
    </source>
</evidence>
<reference evidence="2" key="1">
    <citation type="submission" date="2022-11" db="EMBL/GenBank/DDBJ databases">
        <title>Hoeflea poritis sp. nov., isolated from scleractinian coral Porites lutea.</title>
        <authorList>
            <person name="Zhang G."/>
            <person name="Wei Q."/>
            <person name="Cai L."/>
        </authorList>
    </citation>
    <scope>NUCLEOTIDE SEQUENCE</scope>
    <source>
        <strain evidence="2">E7-10</strain>
    </source>
</reference>
<keyword evidence="3" id="KW-1185">Reference proteome</keyword>
<accession>A0ABT4VLA7</accession>
<evidence type="ECO:0008006" key="4">
    <source>
        <dbReference type="Google" id="ProtNLM"/>
    </source>
</evidence>
<keyword evidence="1" id="KW-0812">Transmembrane</keyword>
<evidence type="ECO:0000256" key="1">
    <source>
        <dbReference type="SAM" id="Phobius"/>
    </source>
</evidence>
<feature type="transmembrane region" description="Helical" evidence="1">
    <location>
        <begin position="323"/>
        <end position="341"/>
    </location>
</feature>
<dbReference type="EMBL" id="JAPJZH010000004">
    <property type="protein sequence ID" value="MDA4845502.1"/>
    <property type="molecule type" value="Genomic_DNA"/>
</dbReference>
<feature type="transmembrane region" description="Helical" evidence="1">
    <location>
        <begin position="148"/>
        <end position="166"/>
    </location>
</feature>
<protein>
    <recommendedName>
        <fullName evidence="4">DUF2029 domain-containing protein</fullName>
    </recommendedName>
</protein>
<comment type="caution">
    <text evidence="2">The sequence shown here is derived from an EMBL/GenBank/DDBJ whole genome shotgun (WGS) entry which is preliminary data.</text>
</comment>